<feature type="chain" id="PRO_5024891067" description="AB hydrolase-1 domain-containing protein" evidence="1">
    <location>
        <begin position="19"/>
        <end position="476"/>
    </location>
</feature>
<evidence type="ECO:0000256" key="1">
    <source>
        <dbReference type="SAM" id="SignalP"/>
    </source>
</evidence>
<evidence type="ECO:0000313" key="3">
    <source>
        <dbReference type="Proteomes" id="UP000326354"/>
    </source>
</evidence>
<accession>A0A5S9F4U1</accession>
<proteinExistence type="predicted"/>
<keyword evidence="1" id="KW-0732">Signal</keyword>
<protein>
    <recommendedName>
        <fullName evidence="4">AB hydrolase-1 domain-containing protein</fullName>
    </recommendedName>
</protein>
<dbReference type="EMBL" id="AP019860">
    <property type="protein sequence ID" value="BBM86135.1"/>
    <property type="molecule type" value="Genomic_DNA"/>
</dbReference>
<name>A0A5S9F4U1_UABAM</name>
<evidence type="ECO:0000313" key="2">
    <source>
        <dbReference type="EMBL" id="BBM86135.1"/>
    </source>
</evidence>
<keyword evidence="3" id="KW-1185">Reference proteome</keyword>
<gene>
    <name evidence="2" type="ORF">UABAM_04521</name>
</gene>
<organism evidence="2 3">
    <name type="scientific">Uabimicrobium amorphum</name>
    <dbReference type="NCBI Taxonomy" id="2596890"/>
    <lineage>
        <taxon>Bacteria</taxon>
        <taxon>Pseudomonadati</taxon>
        <taxon>Planctomycetota</taxon>
        <taxon>Candidatus Uabimicrobiia</taxon>
        <taxon>Candidatus Uabimicrobiales</taxon>
        <taxon>Candidatus Uabimicrobiaceae</taxon>
        <taxon>Candidatus Uabimicrobium</taxon>
    </lineage>
</organism>
<feature type="signal peptide" evidence="1">
    <location>
        <begin position="1"/>
        <end position="18"/>
    </location>
</feature>
<dbReference type="KEGG" id="uam:UABAM_04521"/>
<dbReference type="AlphaFoldDB" id="A0A5S9F4U1"/>
<sequence>MKIHVLFFFILTSIVCMADWHSDILDKTQEKPVFLHNDRPWNYTLIMGIWGRGGGRGKGGGIFNLCTELRDEFPELPYRNTIAMSWNPGHLENEDPFGTPATMRHISDLYSRIPGSERYKDYPIKDLENRGKKPVYVALIGHSYGGRSVVILSNHLERKANYVATIDPVFGASGDIDGITFGLGIKPKGEVIHNWYQRNAIEFVDHCTGPPIQIPGGISLGQALKGEGVINYKRKFQRGANGEARYMNCPSLIGEDYKAPLYTYHTIIDEDDLIWHKITKQVKEGISLAHTTLVKKTFRATIGRFPMDKKEIEWGYEIASAKGMKALREELVQKFGNLAIQIEYNRYGAIPDDKYGEYKEWLSVHGIDFVGNEIKKRLQNPPSNIVIKNRTAGSSLGVINTSGKMHASESIHLGPNVHIASRKQITFDSKNIILEGVVVERDSKISNGKVMMSAKKTIKLQHGTVIKAAFKGLIKQ</sequence>
<evidence type="ECO:0008006" key="4">
    <source>
        <dbReference type="Google" id="ProtNLM"/>
    </source>
</evidence>
<reference evidence="2 3" key="1">
    <citation type="submission" date="2019-08" db="EMBL/GenBank/DDBJ databases">
        <title>Complete genome sequence of Candidatus Uab amorphum.</title>
        <authorList>
            <person name="Shiratori T."/>
            <person name="Suzuki S."/>
            <person name="Kakizawa Y."/>
            <person name="Ishida K."/>
        </authorList>
    </citation>
    <scope>NUCLEOTIDE SEQUENCE [LARGE SCALE GENOMIC DNA]</scope>
    <source>
        <strain evidence="2 3">SRT547</strain>
    </source>
</reference>
<dbReference type="Proteomes" id="UP000326354">
    <property type="component" value="Chromosome"/>
</dbReference>